<feature type="domain" description="Fork-head" evidence="5">
    <location>
        <begin position="51"/>
        <end position="96"/>
    </location>
</feature>
<dbReference type="InterPro" id="IPR001766">
    <property type="entry name" value="Fork_head_dom"/>
</dbReference>
<dbReference type="GO" id="GO:0000981">
    <property type="term" value="F:DNA-binding transcription factor activity, RNA polymerase II-specific"/>
    <property type="evidence" value="ECO:0007669"/>
    <property type="project" value="TreeGrafter"/>
</dbReference>
<evidence type="ECO:0000256" key="1">
    <source>
        <dbReference type="ARBA" id="ARBA00004123"/>
    </source>
</evidence>
<reference evidence="6 7" key="1">
    <citation type="submission" date="2019-09" db="EMBL/GenBank/DDBJ databases">
        <title>Bird 10,000 Genomes (B10K) Project - Family phase.</title>
        <authorList>
            <person name="Zhang G."/>
        </authorList>
    </citation>
    <scope>NUCLEOTIDE SEQUENCE [LARGE SCALE GENOMIC DNA]</scope>
    <source>
        <strain evidence="6">B10K-CU-031-17</strain>
        <tissue evidence="6">Muscle</tissue>
    </source>
</reference>
<accession>A0A7K8MT07</accession>
<dbReference type="Gene3D" id="1.10.10.10">
    <property type="entry name" value="Winged helix-like DNA-binding domain superfamily/Winged helix DNA-binding domain"/>
    <property type="match status" value="1"/>
</dbReference>
<evidence type="ECO:0000259" key="5">
    <source>
        <dbReference type="PROSITE" id="PS50039"/>
    </source>
</evidence>
<gene>
    <name evidence="6" type="primary">Foxj1_1</name>
    <name evidence="6" type="ORF">PTILEU_R04355</name>
</gene>
<feature type="DNA-binding region" description="Fork-head" evidence="3">
    <location>
        <begin position="51"/>
        <end position="96"/>
    </location>
</feature>
<keyword evidence="2 3" id="KW-0238">DNA-binding</keyword>
<dbReference type="SMART" id="SM00339">
    <property type="entry name" value="FH"/>
    <property type="match status" value="1"/>
</dbReference>
<keyword evidence="7" id="KW-1185">Reference proteome</keyword>
<evidence type="ECO:0000313" key="7">
    <source>
        <dbReference type="Proteomes" id="UP000547721"/>
    </source>
</evidence>
<feature type="non-terminal residue" evidence="6">
    <location>
        <position position="1"/>
    </location>
</feature>
<keyword evidence="3" id="KW-0539">Nucleus</keyword>
<dbReference type="Proteomes" id="UP000547721">
    <property type="component" value="Unassembled WGS sequence"/>
</dbReference>
<dbReference type="InterPro" id="IPR047513">
    <property type="entry name" value="FOXJ1"/>
</dbReference>
<evidence type="ECO:0000256" key="4">
    <source>
        <dbReference type="SAM" id="MobiDB-lite"/>
    </source>
</evidence>
<feature type="non-terminal residue" evidence="6">
    <location>
        <position position="379"/>
    </location>
</feature>
<dbReference type="InterPro" id="IPR036388">
    <property type="entry name" value="WH-like_DNA-bd_sf"/>
</dbReference>
<organism evidence="6 7">
    <name type="scientific">Ptilorrhoa leucosticta</name>
    <dbReference type="NCBI Taxonomy" id="449384"/>
    <lineage>
        <taxon>Eukaryota</taxon>
        <taxon>Metazoa</taxon>
        <taxon>Chordata</taxon>
        <taxon>Craniata</taxon>
        <taxon>Vertebrata</taxon>
        <taxon>Euteleostomi</taxon>
        <taxon>Archelosauria</taxon>
        <taxon>Archosauria</taxon>
        <taxon>Dinosauria</taxon>
        <taxon>Saurischia</taxon>
        <taxon>Theropoda</taxon>
        <taxon>Coelurosauria</taxon>
        <taxon>Aves</taxon>
        <taxon>Neognathae</taxon>
        <taxon>Neoaves</taxon>
        <taxon>Telluraves</taxon>
        <taxon>Australaves</taxon>
        <taxon>Passeriformes</taxon>
        <taxon>Corvoidea</taxon>
        <taxon>Cinclosomatidae</taxon>
        <taxon>Ptilorrhoa</taxon>
    </lineage>
</organism>
<dbReference type="PROSITE" id="PS00657">
    <property type="entry name" value="FORK_HEAD_1"/>
    <property type="match status" value="1"/>
</dbReference>
<protein>
    <submittedName>
        <fullName evidence="6">FOXJ1 protein</fullName>
    </submittedName>
</protein>
<evidence type="ECO:0000256" key="3">
    <source>
        <dbReference type="PROSITE-ProRule" id="PRU00089"/>
    </source>
</evidence>
<feature type="region of interest" description="Disordered" evidence="4">
    <location>
        <begin position="345"/>
        <end position="379"/>
    </location>
</feature>
<dbReference type="InterPro" id="IPR018122">
    <property type="entry name" value="TF_fork_head_CS_1"/>
</dbReference>
<comment type="caution">
    <text evidence="6">The sequence shown here is derived from an EMBL/GenBank/DDBJ whole genome shotgun (WGS) entry which is preliminary data.</text>
</comment>
<evidence type="ECO:0000256" key="2">
    <source>
        <dbReference type="ARBA" id="ARBA00023125"/>
    </source>
</evidence>
<evidence type="ECO:0000313" key="6">
    <source>
        <dbReference type="EMBL" id="NXE44099.1"/>
    </source>
</evidence>
<comment type="subcellular location">
    <subcellularLocation>
        <location evidence="1 3">Nucleus</location>
    </subcellularLocation>
</comment>
<dbReference type="EMBL" id="VWYY01004318">
    <property type="protein sequence ID" value="NXE44099.1"/>
    <property type="molecule type" value="Genomic_DNA"/>
</dbReference>
<dbReference type="AlphaFoldDB" id="A0A7K8MT07"/>
<dbReference type="PRINTS" id="PR00053">
    <property type="entry name" value="FORKHEAD"/>
</dbReference>
<proteinExistence type="predicted"/>
<feature type="compositionally biased region" description="Pro residues" evidence="4">
    <location>
        <begin position="285"/>
        <end position="298"/>
    </location>
</feature>
<name>A0A7K8MT07_9CORV</name>
<dbReference type="GO" id="GO:0005634">
    <property type="term" value="C:nucleus"/>
    <property type="evidence" value="ECO:0007669"/>
    <property type="project" value="UniProtKB-SubCell"/>
</dbReference>
<feature type="region of interest" description="Disordered" evidence="4">
    <location>
        <begin position="278"/>
        <end position="313"/>
    </location>
</feature>
<dbReference type="PANTHER" id="PTHR46805">
    <property type="entry name" value="FORKHEAD BOX PROTEIN J1"/>
    <property type="match status" value="1"/>
</dbReference>
<dbReference type="PANTHER" id="PTHR46805:SF1">
    <property type="entry name" value="FORKHEAD BOX PROTEIN J1"/>
    <property type="match status" value="1"/>
</dbReference>
<dbReference type="SUPFAM" id="SSF46785">
    <property type="entry name" value="Winged helix' DNA-binding domain"/>
    <property type="match status" value="1"/>
</dbReference>
<dbReference type="PROSITE" id="PS50039">
    <property type="entry name" value="FORK_HEAD_3"/>
    <property type="match status" value="1"/>
</dbReference>
<dbReference type="Pfam" id="PF00250">
    <property type="entry name" value="Forkhead"/>
    <property type="match status" value="1"/>
</dbReference>
<feature type="region of interest" description="Disordered" evidence="4">
    <location>
        <begin position="214"/>
        <end position="257"/>
    </location>
</feature>
<dbReference type="InterPro" id="IPR036390">
    <property type="entry name" value="WH_DNA-bd_sf"/>
</dbReference>
<sequence length="379" mass="40480">FQCPGFPLTAEELCHYIDIPRTPTSASTTVATAQPPPLTGDIDYKSNAHVKPPYSYATLISMAMEASKEPKITLAAICKWISDNFGYFRRADPSWQVGGDVEPFLGCPGLLPQPPPCQAGAGGRAGCRWQEESGSGSCWARAGAGTSLAAHKRHGRRAGGGEEPCWGRAWGQAQQGARRVLSPAAPASSAPSSLEVGAELQQLLREFEEFERSHNWDPVQNEAGQQRKEPWPTAPAEASWLPSSAPGPQEEPSELTELKGGADWEALLDIAPERGDFSALGHLELPPPPQPGAFPSHPPAQGQLMGWPQGQQQVLTEGSPTKAGLDETLMATAFLEAAWHEETRGNLSSGIPAEQGAENIQASLPEGDAMDWDSLADLR</sequence>
<dbReference type="GO" id="GO:0000978">
    <property type="term" value="F:RNA polymerase II cis-regulatory region sequence-specific DNA binding"/>
    <property type="evidence" value="ECO:0007669"/>
    <property type="project" value="TreeGrafter"/>
</dbReference>